<dbReference type="Gene3D" id="3.40.50.410">
    <property type="entry name" value="von Willebrand factor, type A domain"/>
    <property type="match status" value="1"/>
</dbReference>
<keyword evidence="1" id="KW-0732">Signal</keyword>
<dbReference type="PROSITE" id="PS50234">
    <property type="entry name" value="VWFA"/>
    <property type="match status" value="1"/>
</dbReference>
<feature type="domain" description="VWFA" evidence="2">
    <location>
        <begin position="246"/>
        <end position="458"/>
    </location>
</feature>
<dbReference type="Pfam" id="PF00092">
    <property type="entry name" value="VWA"/>
    <property type="match status" value="1"/>
</dbReference>
<dbReference type="CDD" id="cd00198">
    <property type="entry name" value="vWFA"/>
    <property type="match status" value="1"/>
</dbReference>
<evidence type="ECO:0000256" key="1">
    <source>
        <dbReference type="SAM" id="SignalP"/>
    </source>
</evidence>
<dbReference type="KEGG" id="aare:D3093_12000"/>
<accession>A0A4D8PBE1</accession>
<dbReference type="InterPro" id="IPR052969">
    <property type="entry name" value="Thr-specific_kinase-like"/>
</dbReference>
<dbReference type="AlphaFoldDB" id="A0A4D8PBE1"/>
<feature type="chain" id="PRO_5020317520" evidence="1">
    <location>
        <begin position="38"/>
        <end position="669"/>
    </location>
</feature>
<dbReference type="Proteomes" id="UP000298595">
    <property type="component" value="Chromosome"/>
</dbReference>
<evidence type="ECO:0000313" key="3">
    <source>
        <dbReference type="EMBL" id="QCN95926.1"/>
    </source>
</evidence>
<dbReference type="PANTHER" id="PTHR47763:SF4">
    <property type="entry name" value="ALPHA-PROTEIN KINASE VWKA"/>
    <property type="match status" value="1"/>
</dbReference>
<feature type="signal peptide" evidence="1">
    <location>
        <begin position="1"/>
        <end position="37"/>
    </location>
</feature>
<evidence type="ECO:0000313" key="4">
    <source>
        <dbReference type="Proteomes" id="UP000298595"/>
    </source>
</evidence>
<evidence type="ECO:0000259" key="2">
    <source>
        <dbReference type="PROSITE" id="PS50234"/>
    </source>
</evidence>
<dbReference type="InterPro" id="IPR036465">
    <property type="entry name" value="vWFA_dom_sf"/>
</dbReference>
<dbReference type="PANTHER" id="PTHR47763">
    <property type="entry name" value="ALPHA-PROTEIN KINASE VWKA"/>
    <property type="match status" value="1"/>
</dbReference>
<gene>
    <name evidence="3" type="ORF">D3093_12000</name>
</gene>
<protein>
    <submittedName>
        <fullName evidence="3">VWA domain-containing protein</fullName>
    </submittedName>
</protein>
<proteinExistence type="predicted"/>
<dbReference type="InterPro" id="IPR002035">
    <property type="entry name" value="VWF_A"/>
</dbReference>
<sequence length="669" mass="72842">MTAPISAASFRAASFRTFTVAALGVALLAGTALPALAQATGKRTPLLIEGKTALHQRVLTRPGAVLAAAPGGTGKTVPPMSVFFVYDRKEQDGKSFLEVGADSEGKTAGWVEAADTIPWRHTLVMAFTNPANRERVLFFKDRKGLVDLLNSDRLLVDAEAARQQVASGAVPADSPIISAEPETFIDLQKQFYLLPIIEANSTVLKSGFRVRTVRVASVTKEKAEPLAPTPSRRGNPEAELADFRSGVVFLVDATSSMQPYIDRARTAIEQVFQQVEAAKLNDRVRFGMIGYRDDPQKSKGVEYLTRTFADPNSTATKAAFFDSVKGVSASTASTRAFAEDGYAGLEQAIRKIDWKPFGGRYVIWFTDASSREGTSPLASTGLSTAQIRQLALENRIAIYVLHLQTAEGRNDHQTARSQYERLSNFPNVGSLYFPVEAGDAEAFRSQVQRLSELLVNQVRTAQAAAKPDTASVQTPAASDDRMAKAAEDVGKAMRLAYLGEVQGTKAPAMFEAWASDRDFRKPDIASFSVRVLLTKNQISDLQATLRKVVEAGERGQIDPGDFFNQLRSAAAAMGRDPNRIAQGKARNLEETGLMGEYLEGLPYQSRIMSIDPDGWARMGVGEQQAIIDDVKSKVALYQRFHDDVDRWVTLHDKASAGDAVYPVPLDSLP</sequence>
<dbReference type="SUPFAM" id="SSF53300">
    <property type="entry name" value="vWA-like"/>
    <property type="match status" value="1"/>
</dbReference>
<dbReference type="EMBL" id="CP032321">
    <property type="protein sequence ID" value="QCN95926.1"/>
    <property type="molecule type" value="Genomic_DNA"/>
</dbReference>
<name>A0A4D8PBE1_9PROT</name>
<dbReference type="RefSeq" id="WP_137115638.1">
    <property type="nucleotide sequence ID" value="NZ_CP032321.1"/>
</dbReference>
<reference evidence="3 4" key="1">
    <citation type="submission" date="2018-09" db="EMBL/GenBank/DDBJ databases">
        <title>Whole genome based analysis of evolution and adaptive divergence in Indian and Brazilian strains of Azospirillum brasilense.</title>
        <authorList>
            <person name="Singh C."/>
            <person name="Tripathi A.K."/>
        </authorList>
    </citation>
    <scope>NUCLEOTIDE SEQUENCE [LARGE SCALE GENOMIC DNA]</scope>
    <source>
        <strain evidence="3 4">MTCC4035</strain>
    </source>
</reference>
<organism evidence="3 4">
    <name type="scientific">Azospirillum argentinense</name>
    <dbReference type="NCBI Taxonomy" id="2970906"/>
    <lineage>
        <taxon>Bacteria</taxon>
        <taxon>Pseudomonadati</taxon>
        <taxon>Pseudomonadota</taxon>
        <taxon>Alphaproteobacteria</taxon>
        <taxon>Rhodospirillales</taxon>
        <taxon>Azospirillaceae</taxon>
        <taxon>Azospirillum</taxon>
    </lineage>
</organism>